<dbReference type="GO" id="GO:1990133">
    <property type="term" value="C:molybdopterin adenylyltransferase complex"/>
    <property type="evidence" value="ECO:0007669"/>
    <property type="project" value="TreeGrafter"/>
</dbReference>
<keyword evidence="3" id="KW-0501">Molybdenum cofactor biosynthesis</keyword>
<evidence type="ECO:0000256" key="3">
    <source>
        <dbReference type="ARBA" id="ARBA00023150"/>
    </source>
</evidence>
<organism evidence="6 7">
    <name type="scientific">Kouleothrix aurantiaca</name>
    <dbReference type="NCBI Taxonomy" id="186479"/>
    <lineage>
        <taxon>Bacteria</taxon>
        <taxon>Bacillati</taxon>
        <taxon>Chloroflexota</taxon>
        <taxon>Chloroflexia</taxon>
        <taxon>Chloroflexales</taxon>
        <taxon>Roseiflexineae</taxon>
        <taxon>Roseiflexaceae</taxon>
        <taxon>Kouleothrix</taxon>
    </lineage>
</organism>
<dbReference type="AlphaFoldDB" id="A0A0P9FCA1"/>
<dbReference type="GO" id="GO:0000166">
    <property type="term" value="F:nucleotide binding"/>
    <property type="evidence" value="ECO:0007669"/>
    <property type="project" value="UniProtKB-KW"/>
</dbReference>
<gene>
    <name evidence="6" type="ORF">SE17_27855</name>
</gene>
<dbReference type="CDD" id="cd00754">
    <property type="entry name" value="Ubl_MoaD"/>
    <property type="match status" value="1"/>
</dbReference>
<evidence type="ECO:0000313" key="6">
    <source>
        <dbReference type="EMBL" id="KPV50275.1"/>
    </source>
</evidence>
<dbReference type="SUPFAM" id="SSF54285">
    <property type="entry name" value="MoaD/ThiS"/>
    <property type="match status" value="1"/>
</dbReference>
<comment type="pathway">
    <text evidence="1">Cofactor biosynthesis; molybdopterin biosynthesis.</text>
</comment>
<dbReference type="InterPro" id="IPR016155">
    <property type="entry name" value="Mopterin_synth/thiamin_S_b"/>
</dbReference>
<dbReference type="PANTHER" id="PTHR33359">
    <property type="entry name" value="MOLYBDOPTERIN SYNTHASE SULFUR CARRIER SUBUNIT"/>
    <property type="match status" value="1"/>
</dbReference>
<sequence length="89" mass="9891">MQVMVRYFAGHRDITGQREETIELPDGATVGSLWDALTARYPRLEPYRRRLLFAVNEEYGTPETELHNGDEIAFIPPVSGGRSQAAGAA</sequence>
<dbReference type="GO" id="GO:0006777">
    <property type="term" value="P:Mo-molybdopterin cofactor biosynthetic process"/>
    <property type="evidence" value="ECO:0007669"/>
    <property type="project" value="UniProtKB-KW"/>
</dbReference>
<dbReference type="Proteomes" id="UP000050509">
    <property type="component" value="Unassembled WGS sequence"/>
</dbReference>
<dbReference type="NCBIfam" id="TIGR01687">
    <property type="entry name" value="moaD_arch"/>
    <property type="match status" value="1"/>
</dbReference>
<keyword evidence="2" id="KW-0547">Nucleotide-binding</keyword>
<dbReference type="PATRIC" id="fig|186479.3.peg.1942"/>
<dbReference type="Gene3D" id="3.10.20.30">
    <property type="match status" value="1"/>
</dbReference>
<dbReference type="InterPro" id="IPR010038">
    <property type="entry name" value="MoaD_arc-typ"/>
</dbReference>
<dbReference type="FunFam" id="3.10.20.30:FF:000010">
    <property type="entry name" value="Molybdopterin synthase sulfur carrier subunit"/>
    <property type="match status" value="1"/>
</dbReference>
<dbReference type="NCBIfam" id="TIGR01682">
    <property type="entry name" value="moaD"/>
    <property type="match status" value="1"/>
</dbReference>
<dbReference type="EMBL" id="LJCR01001481">
    <property type="protein sequence ID" value="KPV50275.1"/>
    <property type="molecule type" value="Genomic_DNA"/>
</dbReference>
<evidence type="ECO:0000256" key="4">
    <source>
        <dbReference type="ARBA" id="ARBA00024200"/>
    </source>
</evidence>
<protein>
    <recommendedName>
        <fullName evidence="5">Molybdopterin synthase sulfur carrier subunit</fullName>
    </recommendedName>
</protein>
<dbReference type="UniPathway" id="UPA00344"/>
<name>A0A0P9FCA1_9CHLR</name>
<dbReference type="InterPro" id="IPR003749">
    <property type="entry name" value="ThiS/MoaD-like"/>
</dbReference>
<reference evidence="6 7" key="1">
    <citation type="submission" date="2015-09" db="EMBL/GenBank/DDBJ databases">
        <title>Draft genome sequence of Kouleothrix aurantiaca JCM 19913.</title>
        <authorList>
            <person name="Hemp J."/>
        </authorList>
    </citation>
    <scope>NUCLEOTIDE SEQUENCE [LARGE SCALE GENOMIC DNA]</scope>
    <source>
        <strain evidence="6 7">COM-B</strain>
    </source>
</reference>
<dbReference type="InterPro" id="IPR044672">
    <property type="entry name" value="MOCS2A"/>
</dbReference>
<comment type="similarity">
    <text evidence="4">Belongs to the MoaD family.</text>
</comment>
<comment type="caution">
    <text evidence="6">The sequence shown here is derived from an EMBL/GenBank/DDBJ whole genome shotgun (WGS) entry which is preliminary data.</text>
</comment>
<evidence type="ECO:0000256" key="5">
    <source>
        <dbReference type="ARBA" id="ARBA00024247"/>
    </source>
</evidence>
<dbReference type="Pfam" id="PF02597">
    <property type="entry name" value="ThiS"/>
    <property type="match status" value="1"/>
</dbReference>
<evidence type="ECO:0000256" key="1">
    <source>
        <dbReference type="ARBA" id="ARBA00005046"/>
    </source>
</evidence>
<keyword evidence="7" id="KW-1185">Reference proteome</keyword>
<proteinExistence type="inferred from homology"/>
<evidence type="ECO:0000256" key="2">
    <source>
        <dbReference type="ARBA" id="ARBA00022741"/>
    </source>
</evidence>
<accession>A0A0P9FCA1</accession>
<evidence type="ECO:0000313" key="7">
    <source>
        <dbReference type="Proteomes" id="UP000050509"/>
    </source>
</evidence>
<dbReference type="InterPro" id="IPR012675">
    <property type="entry name" value="Beta-grasp_dom_sf"/>
</dbReference>
<dbReference type="PANTHER" id="PTHR33359:SF1">
    <property type="entry name" value="MOLYBDOPTERIN SYNTHASE SULFUR CARRIER SUBUNIT"/>
    <property type="match status" value="1"/>
</dbReference>